<keyword evidence="3" id="KW-1185">Reference proteome</keyword>
<sequence length="81" mass="8969">MADIALLVVEDFGRMKRRENGKESGGWMEFSSAVAIASSAFFATGEKTAEQRVLVKKETAKRCWEPRSFLAQQAFGGFFSA</sequence>
<name>A0A835UMY4_VANPL</name>
<dbReference type="Proteomes" id="UP000639772">
    <property type="component" value="Chromosome 9"/>
</dbReference>
<evidence type="ECO:0000313" key="2">
    <source>
        <dbReference type="EMBL" id="KAG0469164.1"/>
    </source>
</evidence>
<dbReference type="Proteomes" id="UP000636800">
    <property type="component" value="Unassembled WGS sequence"/>
</dbReference>
<dbReference type="AlphaFoldDB" id="A0A835UMY4"/>
<comment type="caution">
    <text evidence="2">The sequence shown here is derived from an EMBL/GenBank/DDBJ whole genome shotgun (WGS) entry which is preliminary data.</text>
</comment>
<reference evidence="3 4" key="1">
    <citation type="journal article" date="2020" name="Nat. Food">
        <title>A phased Vanilla planifolia genome enables genetic improvement of flavour and production.</title>
        <authorList>
            <person name="Hasing T."/>
            <person name="Tang H."/>
            <person name="Brym M."/>
            <person name="Khazi F."/>
            <person name="Huang T."/>
            <person name="Chambers A.H."/>
        </authorList>
    </citation>
    <scope>NUCLEOTIDE SEQUENCE [LARGE SCALE GENOMIC DNA]</scope>
    <source>
        <tissue evidence="2">Leaf</tissue>
    </source>
</reference>
<evidence type="ECO:0000313" key="1">
    <source>
        <dbReference type="EMBL" id="KAG0467529.1"/>
    </source>
</evidence>
<dbReference type="EMBL" id="JADCNL010000009">
    <property type="protein sequence ID" value="KAG0467529.1"/>
    <property type="molecule type" value="Genomic_DNA"/>
</dbReference>
<gene>
    <name evidence="2" type="ORF">HPP92_018492</name>
    <name evidence="1" type="ORF">HPP92_019109</name>
</gene>
<proteinExistence type="predicted"/>
<organism evidence="2 4">
    <name type="scientific">Vanilla planifolia</name>
    <name type="common">Vanilla</name>
    <dbReference type="NCBI Taxonomy" id="51239"/>
    <lineage>
        <taxon>Eukaryota</taxon>
        <taxon>Viridiplantae</taxon>
        <taxon>Streptophyta</taxon>
        <taxon>Embryophyta</taxon>
        <taxon>Tracheophyta</taxon>
        <taxon>Spermatophyta</taxon>
        <taxon>Magnoliopsida</taxon>
        <taxon>Liliopsida</taxon>
        <taxon>Asparagales</taxon>
        <taxon>Orchidaceae</taxon>
        <taxon>Vanilloideae</taxon>
        <taxon>Vanilleae</taxon>
        <taxon>Vanilla</taxon>
    </lineage>
</organism>
<evidence type="ECO:0000313" key="4">
    <source>
        <dbReference type="Proteomes" id="UP000639772"/>
    </source>
</evidence>
<dbReference type="EMBL" id="JADCNM010000009">
    <property type="protein sequence ID" value="KAG0469164.1"/>
    <property type="molecule type" value="Genomic_DNA"/>
</dbReference>
<evidence type="ECO:0000313" key="3">
    <source>
        <dbReference type="Proteomes" id="UP000636800"/>
    </source>
</evidence>
<protein>
    <submittedName>
        <fullName evidence="2">Uncharacterized protein</fullName>
    </submittedName>
</protein>
<accession>A0A835UMY4</accession>
<dbReference type="OrthoDB" id="735913at2759"/>